<comment type="subcellular location">
    <subcellularLocation>
        <location evidence="1">Membrane</location>
        <topology evidence="1">Multi-pass membrane protein</topology>
    </subcellularLocation>
</comment>
<dbReference type="Pfam" id="PF03006">
    <property type="entry name" value="HlyIII"/>
    <property type="match status" value="1"/>
</dbReference>
<keyword evidence="4 7" id="KW-0472">Membrane</keyword>
<dbReference type="GO" id="GO:0003824">
    <property type="term" value="F:catalytic activity"/>
    <property type="evidence" value="ECO:0007669"/>
    <property type="project" value="InterPro"/>
</dbReference>
<reference evidence="9" key="1">
    <citation type="journal article" date="2021" name="J Fungi (Basel)">
        <title>Virulence traits and population genomics of the black yeast Aureobasidium melanogenum.</title>
        <authorList>
            <person name="Cernosa A."/>
            <person name="Sun X."/>
            <person name="Gostincar C."/>
            <person name="Fang C."/>
            <person name="Gunde-Cimerman N."/>
            <person name="Song Z."/>
        </authorList>
    </citation>
    <scope>NUCLEOTIDE SEQUENCE</scope>
    <source>
        <strain evidence="9">EXF-9298</strain>
    </source>
</reference>
<keyword evidence="3 7" id="KW-1133">Transmembrane helix</keyword>
<keyword evidence="10" id="KW-1185">Reference proteome</keyword>
<evidence type="ECO:0000256" key="6">
    <source>
        <dbReference type="SAM" id="MobiDB-lite"/>
    </source>
</evidence>
<keyword evidence="5" id="KW-0862">Zinc</keyword>
<feature type="transmembrane region" description="Helical" evidence="7">
    <location>
        <begin position="201"/>
        <end position="218"/>
    </location>
</feature>
<dbReference type="InterPro" id="IPR053137">
    <property type="entry name" value="NLR-like"/>
</dbReference>
<feature type="transmembrane region" description="Helical" evidence="7">
    <location>
        <begin position="141"/>
        <end position="160"/>
    </location>
</feature>
<accession>A0A9P8K123</accession>
<feature type="binding site" evidence="5">
    <location>
        <position position="267"/>
    </location>
    <ligand>
        <name>Zn(2+)</name>
        <dbReference type="ChEBI" id="CHEBI:29105"/>
    </ligand>
</feature>
<evidence type="ECO:0000256" key="2">
    <source>
        <dbReference type="ARBA" id="ARBA00022692"/>
    </source>
</evidence>
<feature type="binding site" evidence="5">
    <location>
        <position position="271"/>
    </location>
    <ligand>
        <name>Zn(2+)</name>
        <dbReference type="ChEBI" id="CHEBI:29105"/>
    </ligand>
</feature>
<dbReference type="PANTHER" id="PTHR46082:SF11">
    <property type="entry name" value="AAA+ ATPASE DOMAIN-CONTAINING PROTEIN-RELATED"/>
    <property type="match status" value="1"/>
</dbReference>
<dbReference type="Proteomes" id="UP000729357">
    <property type="component" value="Unassembled WGS sequence"/>
</dbReference>
<feature type="transmembrane region" description="Helical" evidence="7">
    <location>
        <begin position="66"/>
        <end position="88"/>
    </location>
</feature>
<comment type="caution">
    <text evidence="9">The sequence shown here is derived from an EMBL/GenBank/DDBJ whole genome shotgun (WGS) entry which is preliminary data.</text>
</comment>
<proteinExistence type="predicted"/>
<sequence length="939" mass="103682">MEKNSEKSSLLTSRESVAGDRLLTFDEIPSWQKDSPHIHKGYRPLTGSWSQSIKSIFRWHNETINIHSHSIGSIIFAIILPLHFYFALYRNVPAAQPIDAAVFLLYFAGVASCFAVSAAFHTAGSHSQAVHRKYNRADCCGIVLLMWGASLASIHFAFICDARLKSLHWFLSSASATGCITFILGPLFIQPAYRNLRALTYLSLGLFAIVFILHGIYLHGFALQRRRLSLEWMGLMALLNFLGCAAYAFRIPESKFPGKFDFVGASHQIMHVAVLAAGLVHYHGLSKALLETRGDMGQFCPSESTKLQAAPYRTTTFALNYGQICDILSQKHGPSKRFLDDLRRMAIASTMSELTALIEVSPTENQAALDSDIIAARDFESVMVPETHDRSTPSGRSESTANSEDLWSDSSLSNRSDKGAEMEESEAEEMAIVGSKSQKPELESFKSRTMEIRKFSVDKSVATDFMDPPRIPMENKEDSWSTVSCSTLSDEAVCRMEDEAENTDGVTGGCQEQQCRASLDDTNSRVIEGSLRESYHAAVPGKAPDATEPMMFRSHEGSESSPSPSLSGGVEFQPSQFLTTTVEALEPADSTIPGTTVGTPEHAKTSQVINSSNEHSSLDPFQIRSTTPAILNYKVGWICALPFEAAAAEVMLDEQYPDLPLNDHDSTLYRLGRIDRHNVVIACLPRGRPGLSAATAVARDMLEKFRGIKFGLMVGIGGGVPSVRDDIRLGDVVVSQPNLEHGGIVQYDFGKSEEGGKFRRIGHLNNPPTLLLSVLNRVQVNHERGRRTYPIHMSRYAEEDMDEYTHPHNERDVLFNATYPHTGEFDCRNCDPDQIVDRPERKTKNTTVRIHYGTIASGNQVIKDAQTRDRIVRDLGGQVLCFEMEAAGLMNDLPCLVIRGISDYCDSHKNDGWQKYAAASAAAYTRELLLSIPSGDVVG</sequence>
<keyword evidence="2 7" id="KW-0812">Transmembrane</keyword>
<evidence type="ECO:0000256" key="7">
    <source>
        <dbReference type="SAM" id="Phobius"/>
    </source>
</evidence>
<feature type="binding site" evidence="5">
    <location>
        <position position="121"/>
    </location>
    <ligand>
        <name>Zn(2+)</name>
        <dbReference type="ChEBI" id="CHEBI:29105"/>
    </ligand>
</feature>
<dbReference type="Pfam" id="PF01048">
    <property type="entry name" value="PNP_UDP_1"/>
    <property type="match status" value="1"/>
</dbReference>
<dbReference type="InterPro" id="IPR000845">
    <property type="entry name" value="Nucleoside_phosphorylase_d"/>
</dbReference>
<evidence type="ECO:0000313" key="10">
    <source>
        <dbReference type="Proteomes" id="UP000729357"/>
    </source>
</evidence>
<organism evidence="9 10">
    <name type="scientific">Aureobasidium melanogenum</name>
    <name type="common">Aureobasidium pullulans var. melanogenum</name>
    <dbReference type="NCBI Taxonomy" id="46634"/>
    <lineage>
        <taxon>Eukaryota</taxon>
        <taxon>Fungi</taxon>
        <taxon>Dikarya</taxon>
        <taxon>Ascomycota</taxon>
        <taxon>Pezizomycotina</taxon>
        <taxon>Dothideomycetes</taxon>
        <taxon>Dothideomycetidae</taxon>
        <taxon>Dothideales</taxon>
        <taxon>Saccotheciaceae</taxon>
        <taxon>Aureobasidium</taxon>
    </lineage>
</organism>
<dbReference type="InterPro" id="IPR035994">
    <property type="entry name" value="Nucleoside_phosphorylase_sf"/>
</dbReference>
<feature type="transmembrane region" description="Helical" evidence="7">
    <location>
        <begin position="167"/>
        <end position="189"/>
    </location>
</feature>
<dbReference type="SUPFAM" id="SSF53167">
    <property type="entry name" value="Purine and uridine phosphorylases"/>
    <property type="match status" value="1"/>
</dbReference>
<dbReference type="GO" id="GO:0016020">
    <property type="term" value="C:membrane"/>
    <property type="evidence" value="ECO:0007669"/>
    <property type="project" value="UniProtKB-SubCell"/>
</dbReference>
<gene>
    <name evidence="9" type="ORF">KCU98_g1961</name>
</gene>
<feature type="domain" description="Nucleoside phosphorylase" evidence="8">
    <location>
        <begin position="635"/>
        <end position="918"/>
    </location>
</feature>
<dbReference type="InterPro" id="IPR004254">
    <property type="entry name" value="AdipoR/HlyIII-related"/>
</dbReference>
<dbReference type="EMBL" id="JAHFXS010000089">
    <property type="protein sequence ID" value="KAG9989343.1"/>
    <property type="molecule type" value="Genomic_DNA"/>
</dbReference>
<keyword evidence="5" id="KW-0479">Metal-binding</keyword>
<reference evidence="9" key="2">
    <citation type="submission" date="2021-08" db="EMBL/GenBank/DDBJ databases">
        <authorList>
            <person name="Gostincar C."/>
            <person name="Sun X."/>
            <person name="Song Z."/>
            <person name="Gunde-Cimerman N."/>
        </authorList>
    </citation>
    <scope>NUCLEOTIDE SEQUENCE</scope>
    <source>
        <strain evidence="9">EXF-9298</strain>
    </source>
</reference>
<feature type="transmembrane region" description="Helical" evidence="7">
    <location>
        <begin position="100"/>
        <end position="121"/>
    </location>
</feature>
<evidence type="ECO:0000256" key="5">
    <source>
        <dbReference type="PIRSR" id="PIRSR604254-1"/>
    </source>
</evidence>
<evidence type="ECO:0000256" key="4">
    <source>
        <dbReference type="ARBA" id="ARBA00023136"/>
    </source>
</evidence>
<dbReference type="GO" id="GO:0046872">
    <property type="term" value="F:metal ion binding"/>
    <property type="evidence" value="ECO:0007669"/>
    <property type="project" value="UniProtKB-KW"/>
</dbReference>
<dbReference type="PANTHER" id="PTHR46082">
    <property type="entry name" value="ATP/GTP-BINDING PROTEIN-RELATED"/>
    <property type="match status" value="1"/>
</dbReference>
<evidence type="ECO:0000256" key="1">
    <source>
        <dbReference type="ARBA" id="ARBA00004141"/>
    </source>
</evidence>
<protein>
    <submittedName>
        <fullName evidence="9">Purine and uridine phosphorylase</fullName>
    </submittedName>
</protein>
<feature type="compositionally biased region" description="Polar residues" evidence="6">
    <location>
        <begin position="392"/>
        <end position="414"/>
    </location>
</feature>
<evidence type="ECO:0000256" key="3">
    <source>
        <dbReference type="ARBA" id="ARBA00022989"/>
    </source>
</evidence>
<dbReference type="AlphaFoldDB" id="A0A9P8K123"/>
<dbReference type="GO" id="GO:0009116">
    <property type="term" value="P:nucleoside metabolic process"/>
    <property type="evidence" value="ECO:0007669"/>
    <property type="project" value="InterPro"/>
</dbReference>
<feature type="non-terminal residue" evidence="9">
    <location>
        <position position="1"/>
    </location>
</feature>
<dbReference type="Gene3D" id="3.40.50.1580">
    <property type="entry name" value="Nucleoside phosphorylase domain"/>
    <property type="match status" value="1"/>
</dbReference>
<feature type="region of interest" description="Disordered" evidence="6">
    <location>
        <begin position="385"/>
        <end position="443"/>
    </location>
</feature>
<feature type="region of interest" description="Disordered" evidence="6">
    <location>
        <begin position="534"/>
        <end position="570"/>
    </location>
</feature>
<feature type="compositionally biased region" description="Low complexity" evidence="6">
    <location>
        <begin position="559"/>
        <end position="569"/>
    </location>
</feature>
<feature type="transmembrane region" description="Helical" evidence="7">
    <location>
        <begin position="230"/>
        <end position="249"/>
    </location>
</feature>
<evidence type="ECO:0000313" key="9">
    <source>
        <dbReference type="EMBL" id="KAG9989343.1"/>
    </source>
</evidence>
<name>A0A9P8K123_AURME</name>
<evidence type="ECO:0000259" key="8">
    <source>
        <dbReference type="Pfam" id="PF01048"/>
    </source>
</evidence>